<feature type="non-terminal residue" evidence="1">
    <location>
        <position position="1"/>
    </location>
</feature>
<dbReference type="AlphaFoldDB" id="X1T927"/>
<sequence length="223" mass="23369">LGHLQVDVITAGGTASHCYGWAAGAWRTLLVEDATDFNLRVKLYDGANGVDAHLLSASSLDPAGLYGLNTLSHCYLWRTATSTMAWYTASALGDGNNAWHLGPVGLYGYNGADWDRLRVDAAYNLQVDVNEVRKTNTSTIAQVAVGVASTAVLAANANRIFAEFVNDSANVIYLALGAAAVMNRGIRLNANGGSFEIGLTNLYTGAVKAISGVAAQNLTVSEG</sequence>
<comment type="caution">
    <text evidence="1">The sequence shown here is derived from an EMBL/GenBank/DDBJ whole genome shotgun (WGS) entry which is preliminary data.</text>
</comment>
<reference evidence="1" key="1">
    <citation type="journal article" date="2014" name="Front. Microbiol.">
        <title>High frequency of phylogenetically diverse reductive dehalogenase-homologous genes in deep subseafloor sedimentary metagenomes.</title>
        <authorList>
            <person name="Kawai M."/>
            <person name="Futagami T."/>
            <person name="Toyoda A."/>
            <person name="Takaki Y."/>
            <person name="Nishi S."/>
            <person name="Hori S."/>
            <person name="Arai W."/>
            <person name="Tsubouchi T."/>
            <person name="Morono Y."/>
            <person name="Uchiyama I."/>
            <person name="Ito T."/>
            <person name="Fujiyama A."/>
            <person name="Inagaki F."/>
            <person name="Takami H."/>
        </authorList>
    </citation>
    <scope>NUCLEOTIDE SEQUENCE</scope>
    <source>
        <strain evidence="1">Expedition CK06-06</strain>
    </source>
</reference>
<proteinExistence type="predicted"/>
<accession>X1T927</accession>
<dbReference type="EMBL" id="BARW01007044">
    <property type="protein sequence ID" value="GAI84025.1"/>
    <property type="molecule type" value="Genomic_DNA"/>
</dbReference>
<organism evidence="1">
    <name type="scientific">marine sediment metagenome</name>
    <dbReference type="NCBI Taxonomy" id="412755"/>
    <lineage>
        <taxon>unclassified sequences</taxon>
        <taxon>metagenomes</taxon>
        <taxon>ecological metagenomes</taxon>
    </lineage>
</organism>
<evidence type="ECO:0000313" key="1">
    <source>
        <dbReference type="EMBL" id="GAI84025.1"/>
    </source>
</evidence>
<protein>
    <submittedName>
        <fullName evidence="1">Uncharacterized protein</fullName>
    </submittedName>
</protein>
<gene>
    <name evidence="1" type="ORF">S12H4_14737</name>
</gene>
<name>X1T927_9ZZZZ</name>